<proteinExistence type="predicted"/>
<evidence type="ECO:0000313" key="3">
    <source>
        <dbReference type="Proteomes" id="UP001558652"/>
    </source>
</evidence>
<gene>
    <name evidence="2" type="ORF">AAG570_011626</name>
</gene>
<protein>
    <submittedName>
        <fullName evidence="2">Uncharacterized protein</fullName>
    </submittedName>
</protein>
<sequence>MTLVVRTSQLSHTWLFDDVTVSPAPINRTQALPSPVLQSDLPQHSQTIKPSSNDLIPAETSTTPGLNIKRRNTKDATQVSESARSYREHRAISPPSHFTESCKLITDSTLPLREVKRFIWMSHVCPANREYFSLEPVALHDLFRLELCAGVFLKSTVTVDETWMSHYTPENKSQFKQWKHASSPSAKKSWSPPGKSWFLFSLTQKEFSELIFLTQGEIMSAVRYFETLKKLRRD</sequence>
<feature type="region of interest" description="Disordered" evidence="1">
    <location>
        <begin position="38"/>
        <end position="68"/>
    </location>
</feature>
<dbReference type="Proteomes" id="UP001558652">
    <property type="component" value="Unassembled WGS sequence"/>
</dbReference>
<reference evidence="2 3" key="1">
    <citation type="submission" date="2024-07" db="EMBL/GenBank/DDBJ databases">
        <title>Chromosome-level genome assembly of the water stick insect Ranatra chinensis (Heteroptera: Nepidae).</title>
        <authorList>
            <person name="Liu X."/>
        </authorList>
    </citation>
    <scope>NUCLEOTIDE SEQUENCE [LARGE SCALE GENOMIC DNA]</scope>
    <source>
        <strain evidence="2">Cailab_2021Rc</strain>
        <tissue evidence="2">Muscle</tissue>
    </source>
</reference>
<dbReference type="EMBL" id="JBFDAA010000006">
    <property type="protein sequence ID" value="KAL1132016.1"/>
    <property type="molecule type" value="Genomic_DNA"/>
</dbReference>
<accession>A0ABD0YL65</accession>
<comment type="caution">
    <text evidence="2">The sequence shown here is derived from an EMBL/GenBank/DDBJ whole genome shotgun (WGS) entry which is preliminary data.</text>
</comment>
<dbReference type="AlphaFoldDB" id="A0ABD0YL65"/>
<organism evidence="2 3">
    <name type="scientific">Ranatra chinensis</name>
    <dbReference type="NCBI Taxonomy" id="642074"/>
    <lineage>
        <taxon>Eukaryota</taxon>
        <taxon>Metazoa</taxon>
        <taxon>Ecdysozoa</taxon>
        <taxon>Arthropoda</taxon>
        <taxon>Hexapoda</taxon>
        <taxon>Insecta</taxon>
        <taxon>Pterygota</taxon>
        <taxon>Neoptera</taxon>
        <taxon>Paraneoptera</taxon>
        <taxon>Hemiptera</taxon>
        <taxon>Heteroptera</taxon>
        <taxon>Panheteroptera</taxon>
        <taxon>Nepomorpha</taxon>
        <taxon>Nepidae</taxon>
        <taxon>Ranatrinae</taxon>
        <taxon>Ranatra</taxon>
    </lineage>
</organism>
<feature type="compositionally biased region" description="Polar residues" evidence="1">
    <location>
        <begin position="38"/>
        <end position="65"/>
    </location>
</feature>
<evidence type="ECO:0000256" key="1">
    <source>
        <dbReference type="SAM" id="MobiDB-lite"/>
    </source>
</evidence>
<keyword evidence="3" id="KW-1185">Reference proteome</keyword>
<dbReference type="InterPro" id="IPR036397">
    <property type="entry name" value="RNaseH_sf"/>
</dbReference>
<dbReference type="Gene3D" id="3.30.420.10">
    <property type="entry name" value="Ribonuclease H-like superfamily/Ribonuclease H"/>
    <property type="match status" value="1"/>
</dbReference>
<name>A0ABD0YL65_9HEMI</name>
<evidence type="ECO:0000313" key="2">
    <source>
        <dbReference type="EMBL" id="KAL1132016.1"/>
    </source>
</evidence>